<reference evidence="3" key="1">
    <citation type="submission" date="2015-03" db="EMBL/GenBank/DDBJ databases">
        <authorList>
            <consortium name="Pathogen Informatics"/>
            <person name="Murphy D."/>
        </authorList>
    </citation>
    <scope>NUCLEOTIDE SEQUENCE [LARGE SCALE GENOMIC DNA]</scope>
    <source>
        <strain evidence="3">IP6945</strain>
    </source>
</reference>
<proteinExistence type="predicted"/>
<dbReference type="Proteomes" id="UP000041882">
    <property type="component" value="Unassembled WGS sequence"/>
</dbReference>
<name>A0A0T9R0P4_9GAMM</name>
<keyword evidence="1" id="KW-1133">Transmembrane helix</keyword>
<dbReference type="AlphaFoldDB" id="A0A0T9R0P4"/>
<evidence type="ECO:0000313" key="3">
    <source>
        <dbReference type="Proteomes" id="UP000041882"/>
    </source>
</evidence>
<gene>
    <name evidence="2" type="ORF">ERS008472_04008</name>
</gene>
<evidence type="ECO:0000313" key="2">
    <source>
        <dbReference type="EMBL" id="CNI38727.1"/>
    </source>
</evidence>
<sequence length="63" mass="7634">MDLLLLFFIQFLQCTSLLWIYFLLLTYPINFQTYITKLKVFLLDISHHHSEIIDLPHRSKHSN</sequence>
<dbReference type="EMBL" id="CQAW01000031">
    <property type="protein sequence ID" value="CNI38727.1"/>
    <property type="molecule type" value="Genomic_DNA"/>
</dbReference>
<accession>A0A0T9R0P4</accession>
<protein>
    <submittedName>
        <fullName evidence="2">Uncharacterized protein</fullName>
    </submittedName>
</protein>
<evidence type="ECO:0000256" key="1">
    <source>
        <dbReference type="SAM" id="Phobius"/>
    </source>
</evidence>
<feature type="transmembrane region" description="Helical" evidence="1">
    <location>
        <begin position="6"/>
        <end position="29"/>
    </location>
</feature>
<keyword evidence="1" id="KW-0812">Transmembrane</keyword>
<organism evidence="2 3">
    <name type="scientific">Yersinia thracica</name>
    <dbReference type="NCBI Taxonomy" id="2890319"/>
    <lineage>
        <taxon>Bacteria</taxon>
        <taxon>Pseudomonadati</taxon>
        <taxon>Pseudomonadota</taxon>
        <taxon>Gammaproteobacteria</taxon>
        <taxon>Enterobacterales</taxon>
        <taxon>Yersiniaceae</taxon>
        <taxon>Yersinia</taxon>
    </lineage>
</organism>
<keyword evidence="3" id="KW-1185">Reference proteome</keyword>
<keyword evidence="1" id="KW-0472">Membrane</keyword>